<feature type="domain" description="NAD(P)-binding" evidence="1">
    <location>
        <begin position="10"/>
        <end position="136"/>
    </location>
</feature>
<accession>A0A9X2I3M2</accession>
<dbReference type="PANTHER" id="PTHR14097">
    <property type="entry name" value="OXIDOREDUCTASE HTATIP2"/>
    <property type="match status" value="1"/>
</dbReference>
<keyword evidence="3" id="KW-1185">Reference proteome</keyword>
<protein>
    <submittedName>
        <fullName evidence="2">NAD(P)H-binding protein</fullName>
    </submittedName>
</protein>
<evidence type="ECO:0000259" key="1">
    <source>
        <dbReference type="Pfam" id="PF13460"/>
    </source>
</evidence>
<dbReference type="InterPro" id="IPR036291">
    <property type="entry name" value="NAD(P)-bd_dom_sf"/>
</dbReference>
<dbReference type="EMBL" id="JAKRYL010000009">
    <property type="protein sequence ID" value="MCL7747561.1"/>
    <property type="molecule type" value="Genomic_DNA"/>
</dbReference>
<proteinExistence type="predicted"/>
<dbReference type="Proteomes" id="UP001139150">
    <property type="component" value="Unassembled WGS sequence"/>
</dbReference>
<dbReference type="SUPFAM" id="SSF51735">
    <property type="entry name" value="NAD(P)-binding Rossmann-fold domains"/>
    <property type="match status" value="1"/>
</dbReference>
<comment type="caution">
    <text evidence="2">The sequence shown here is derived from an EMBL/GenBank/DDBJ whole genome shotgun (WGS) entry which is preliminary data.</text>
</comment>
<dbReference type="RefSeq" id="WP_250096458.1">
    <property type="nucleotide sequence ID" value="NZ_JAKRYL010000009.1"/>
</dbReference>
<organism evidence="2 3">
    <name type="scientific">Halalkalibacter alkaliphilus</name>
    <dbReference type="NCBI Taxonomy" id="2917993"/>
    <lineage>
        <taxon>Bacteria</taxon>
        <taxon>Bacillati</taxon>
        <taxon>Bacillota</taxon>
        <taxon>Bacilli</taxon>
        <taxon>Bacillales</taxon>
        <taxon>Bacillaceae</taxon>
        <taxon>Halalkalibacter</taxon>
    </lineage>
</organism>
<dbReference type="Pfam" id="PF13460">
    <property type="entry name" value="NAD_binding_10"/>
    <property type="match status" value="1"/>
</dbReference>
<dbReference type="InterPro" id="IPR016040">
    <property type="entry name" value="NAD(P)-bd_dom"/>
</dbReference>
<dbReference type="Gene3D" id="3.40.50.720">
    <property type="entry name" value="NAD(P)-binding Rossmann-like Domain"/>
    <property type="match status" value="1"/>
</dbReference>
<evidence type="ECO:0000313" key="2">
    <source>
        <dbReference type="EMBL" id="MCL7747561.1"/>
    </source>
</evidence>
<reference evidence="2" key="1">
    <citation type="submission" date="2022-02" db="EMBL/GenBank/DDBJ databases">
        <title>Halalkalibacter sp. nov. isolated from Lonar Lake, India.</title>
        <authorList>
            <person name="Joshi A."/>
            <person name="Thite S."/>
            <person name="Lodha T."/>
        </authorList>
    </citation>
    <scope>NUCLEOTIDE SEQUENCE</scope>
    <source>
        <strain evidence="2">MEB205</strain>
    </source>
</reference>
<name>A0A9X2I3M2_9BACI</name>
<sequence length="215" mass="24137">MEQRTALVVGATGLIGQFLVKKLEQQKEYKKIYILVRRDIEVNSKKVEVKVVSFDSLESSDIPKVDDVFCCLGTTMKKAKTKEAFKQVDYEYPLKIAGALQKGAKQFLVVSAIGASETSRFFYSRVKGEMEKAVMKLAYSHIHIFRPSLLLGERNELRIGEKVGEWGAKLAKPLLKGTLSKYRAISGEQVAQVMVRAALTKTDQRVLIYESNQLG</sequence>
<dbReference type="PANTHER" id="PTHR14097:SF7">
    <property type="entry name" value="OXIDOREDUCTASE HTATIP2"/>
    <property type="match status" value="1"/>
</dbReference>
<gene>
    <name evidence="2" type="ORF">MF646_10565</name>
</gene>
<dbReference type="AlphaFoldDB" id="A0A9X2I3M2"/>
<evidence type="ECO:0000313" key="3">
    <source>
        <dbReference type="Proteomes" id="UP001139150"/>
    </source>
</evidence>